<evidence type="ECO:0000313" key="2">
    <source>
        <dbReference type="Proteomes" id="UP000041882"/>
    </source>
</evidence>
<keyword evidence="2" id="KW-1185">Reference proteome</keyword>
<dbReference type="Proteomes" id="UP000041882">
    <property type="component" value="Unassembled WGS sequence"/>
</dbReference>
<organism evidence="1 2">
    <name type="scientific">Yersinia thracica</name>
    <dbReference type="NCBI Taxonomy" id="2890319"/>
    <lineage>
        <taxon>Bacteria</taxon>
        <taxon>Pseudomonadati</taxon>
        <taxon>Pseudomonadota</taxon>
        <taxon>Gammaproteobacteria</taxon>
        <taxon>Enterobacterales</taxon>
        <taxon>Yersiniaceae</taxon>
        <taxon>Yersinia</taxon>
    </lineage>
</organism>
<sequence length="93" mass="10621">MACTCFNDVAAKADSALREKNADSIGKVDESRFDREMLSFSRGDYCPVSLNYIFRYYRKKKDGTNEQRITNSDVYIVIKHCPFCGTKFDGKAV</sequence>
<reference evidence="2" key="1">
    <citation type="submission" date="2015-03" db="EMBL/GenBank/DDBJ databases">
        <authorList>
            <consortium name="Pathogen Informatics"/>
            <person name="Murphy D."/>
        </authorList>
    </citation>
    <scope>NUCLEOTIDE SEQUENCE [LARGE SCALE GENOMIC DNA]</scope>
    <source>
        <strain evidence="2">IP6945</strain>
    </source>
</reference>
<accession>A0A0T9QDK4</accession>
<gene>
    <name evidence="1" type="ORF">ERS008472_03131</name>
</gene>
<evidence type="ECO:0000313" key="1">
    <source>
        <dbReference type="EMBL" id="CNI06908.1"/>
    </source>
</evidence>
<proteinExistence type="predicted"/>
<dbReference type="EMBL" id="CQAW01000016">
    <property type="protein sequence ID" value="CNI06908.1"/>
    <property type="molecule type" value="Genomic_DNA"/>
</dbReference>
<protein>
    <submittedName>
        <fullName evidence="1">Uncharacterized protein</fullName>
    </submittedName>
</protein>
<dbReference type="RefSeq" id="WP_050115618.1">
    <property type="nucleotide sequence ID" value="NZ_CQAW01000016.1"/>
</dbReference>
<dbReference type="AlphaFoldDB" id="A0A0T9QDK4"/>
<name>A0A0T9QDK4_9GAMM</name>